<evidence type="ECO:0000313" key="3">
    <source>
        <dbReference type="Proteomes" id="UP001328107"/>
    </source>
</evidence>
<keyword evidence="3" id="KW-1185">Reference proteome</keyword>
<name>A0AAN5D6T4_9BILA</name>
<evidence type="ECO:0000256" key="1">
    <source>
        <dbReference type="SAM" id="SignalP"/>
    </source>
</evidence>
<comment type="caution">
    <text evidence="2">The sequence shown here is derived from an EMBL/GenBank/DDBJ whole genome shotgun (WGS) entry which is preliminary data.</text>
</comment>
<keyword evidence="1" id="KW-0732">Signal</keyword>
<dbReference type="Proteomes" id="UP001328107">
    <property type="component" value="Unassembled WGS sequence"/>
</dbReference>
<gene>
    <name evidence="2" type="ORF">PMAYCL1PPCAC_26874</name>
</gene>
<evidence type="ECO:0000313" key="2">
    <source>
        <dbReference type="EMBL" id="GMR56679.1"/>
    </source>
</evidence>
<accession>A0AAN5D6T4</accession>
<organism evidence="2 3">
    <name type="scientific">Pristionchus mayeri</name>
    <dbReference type="NCBI Taxonomy" id="1317129"/>
    <lineage>
        <taxon>Eukaryota</taxon>
        <taxon>Metazoa</taxon>
        <taxon>Ecdysozoa</taxon>
        <taxon>Nematoda</taxon>
        <taxon>Chromadorea</taxon>
        <taxon>Rhabditida</taxon>
        <taxon>Rhabditina</taxon>
        <taxon>Diplogasteromorpha</taxon>
        <taxon>Diplogasteroidea</taxon>
        <taxon>Neodiplogasteridae</taxon>
        <taxon>Pristionchus</taxon>
    </lineage>
</organism>
<protein>
    <submittedName>
        <fullName evidence="2">Uncharacterized protein</fullName>
    </submittedName>
</protein>
<sequence>MIRHICAVLAFALVAEVVLGAPFEKKADLGEFASALNGAGRLRYGKRSSGGFPYIDFRDRLEQGAYADTEPFSFEKRAPSPADFVANLNKAERLR</sequence>
<dbReference type="AlphaFoldDB" id="A0AAN5D6T4"/>
<reference evidence="3" key="1">
    <citation type="submission" date="2022-10" db="EMBL/GenBank/DDBJ databases">
        <title>Genome assembly of Pristionchus species.</title>
        <authorList>
            <person name="Yoshida K."/>
            <person name="Sommer R.J."/>
        </authorList>
    </citation>
    <scope>NUCLEOTIDE SEQUENCE [LARGE SCALE GENOMIC DNA]</scope>
    <source>
        <strain evidence="3">RS5460</strain>
    </source>
</reference>
<feature type="signal peptide" evidence="1">
    <location>
        <begin position="1"/>
        <end position="20"/>
    </location>
</feature>
<proteinExistence type="predicted"/>
<feature type="non-terminal residue" evidence="2">
    <location>
        <position position="95"/>
    </location>
</feature>
<dbReference type="EMBL" id="BTRK01000006">
    <property type="protein sequence ID" value="GMR56679.1"/>
    <property type="molecule type" value="Genomic_DNA"/>
</dbReference>
<feature type="chain" id="PRO_5042982067" evidence="1">
    <location>
        <begin position="21"/>
        <end position="95"/>
    </location>
</feature>